<dbReference type="GO" id="GO:0006167">
    <property type="term" value="P:AMP biosynthetic process"/>
    <property type="evidence" value="ECO:0007669"/>
    <property type="project" value="TreeGrafter"/>
</dbReference>
<dbReference type="Gene3D" id="3.90.79.10">
    <property type="entry name" value="Nucleoside Triphosphate Pyrophosphohydrolase"/>
    <property type="match status" value="1"/>
</dbReference>
<gene>
    <name evidence="3" type="ORF">UV02_C0011G0022</name>
</gene>
<dbReference type="PROSITE" id="PS51462">
    <property type="entry name" value="NUDIX"/>
    <property type="match status" value="1"/>
</dbReference>
<feature type="domain" description="Nudix hydrolase" evidence="2">
    <location>
        <begin position="2"/>
        <end position="134"/>
    </location>
</feature>
<accession>A0A0G0Z1C8</accession>
<proteinExistence type="predicted"/>
<evidence type="ECO:0000313" key="4">
    <source>
        <dbReference type="Proteomes" id="UP000034516"/>
    </source>
</evidence>
<evidence type="ECO:0000259" key="2">
    <source>
        <dbReference type="PROSITE" id="PS51462"/>
    </source>
</evidence>
<dbReference type="InterPro" id="IPR015797">
    <property type="entry name" value="NUDIX_hydrolase-like_dom_sf"/>
</dbReference>
<evidence type="ECO:0000313" key="3">
    <source>
        <dbReference type="EMBL" id="KKS42574.1"/>
    </source>
</evidence>
<sequence>MSNRLPVIIQSIVYKKKGQKFEVLLLKRTAARGGFWNVVNGTLELQESAIDCRKRELFEETGIKDAASWSDEIHRFSFNYHNNIFVVVAFAVNVSKDQKVTINEEHIEYRWVNFDEAINLLKFDDDKTALQNLREKLRQ</sequence>
<dbReference type="SUPFAM" id="SSF55811">
    <property type="entry name" value="Nudix"/>
    <property type="match status" value="1"/>
</dbReference>
<comment type="caution">
    <text evidence="3">The sequence shown here is derived from an EMBL/GenBank/DDBJ whole genome shotgun (WGS) entry which is preliminary data.</text>
</comment>
<dbReference type="InterPro" id="IPR051325">
    <property type="entry name" value="Nudix_hydrolase_domain"/>
</dbReference>
<dbReference type="Proteomes" id="UP000034516">
    <property type="component" value="Unassembled WGS sequence"/>
</dbReference>
<evidence type="ECO:0000256" key="1">
    <source>
        <dbReference type="ARBA" id="ARBA00022801"/>
    </source>
</evidence>
<name>A0A0G0Z1C8_9BACT</name>
<dbReference type="AlphaFoldDB" id="A0A0G0Z1C8"/>
<dbReference type="EMBL" id="LCCW01000011">
    <property type="protein sequence ID" value="KKS42574.1"/>
    <property type="molecule type" value="Genomic_DNA"/>
</dbReference>
<dbReference type="PANTHER" id="PTHR21340">
    <property type="entry name" value="DIADENOSINE 5,5-P1,P4-TETRAPHOSPHATE PYROPHOSPHOHYDROLASE MUTT"/>
    <property type="match status" value="1"/>
</dbReference>
<organism evidence="3 4">
    <name type="scientific">Candidatus Kuenenbacteria bacterium GW2011_GWA2_42_15</name>
    <dbReference type="NCBI Taxonomy" id="1618677"/>
    <lineage>
        <taxon>Bacteria</taxon>
        <taxon>Candidatus Kueneniibacteriota</taxon>
    </lineage>
</organism>
<dbReference type="GO" id="GO:0004081">
    <property type="term" value="F:bis(5'-nucleosyl)-tetraphosphatase (asymmetrical) activity"/>
    <property type="evidence" value="ECO:0007669"/>
    <property type="project" value="TreeGrafter"/>
</dbReference>
<keyword evidence="1" id="KW-0378">Hydrolase</keyword>
<reference evidence="3 4" key="1">
    <citation type="journal article" date="2015" name="Nature">
        <title>rRNA introns, odd ribosomes, and small enigmatic genomes across a large radiation of phyla.</title>
        <authorList>
            <person name="Brown C.T."/>
            <person name="Hug L.A."/>
            <person name="Thomas B.C."/>
            <person name="Sharon I."/>
            <person name="Castelle C.J."/>
            <person name="Singh A."/>
            <person name="Wilkins M.J."/>
            <person name="Williams K.H."/>
            <person name="Banfield J.F."/>
        </authorList>
    </citation>
    <scope>NUCLEOTIDE SEQUENCE [LARGE SCALE GENOMIC DNA]</scope>
</reference>
<dbReference type="InterPro" id="IPR000086">
    <property type="entry name" value="NUDIX_hydrolase_dom"/>
</dbReference>
<dbReference type="Pfam" id="PF00293">
    <property type="entry name" value="NUDIX"/>
    <property type="match status" value="1"/>
</dbReference>
<dbReference type="PANTHER" id="PTHR21340:SF0">
    <property type="entry name" value="BIS(5'-NUCLEOSYL)-TETRAPHOSPHATASE [ASYMMETRICAL]"/>
    <property type="match status" value="1"/>
</dbReference>
<protein>
    <recommendedName>
        <fullName evidence="2">Nudix hydrolase domain-containing protein</fullName>
    </recommendedName>
</protein>
<dbReference type="GO" id="GO:0006754">
    <property type="term" value="P:ATP biosynthetic process"/>
    <property type="evidence" value="ECO:0007669"/>
    <property type="project" value="TreeGrafter"/>
</dbReference>